<evidence type="ECO:0000313" key="1">
    <source>
        <dbReference type="EMBL" id="SDC77661.1"/>
    </source>
</evidence>
<keyword evidence="2" id="KW-1185">Reference proteome</keyword>
<dbReference type="STRING" id="1190417.SAMN05660690_2503"/>
<gene>
    <name evidence="1" type="ORF">SAMN05660690_2503</name>
</gene>
<name>A0A1G6PCD7_9ACTN</name>
<reference evidence="2" key="1">
    <citation type="submission" date="2016-10" db="EMBL/GenBank/DDBJ databases">
        <authorList>
            <person name="Varghese N."/>
            <person name="Submissions S."/>
        </authorList>
    </citation>
    <scope>NUCLEOTIDE SEQUENCE [LARGE SCALE GENOMIC DNA]</scope>
    <source>
        <strain evidence="2">DSM 45421</strain>
    </source>
</reference>
<protein>
    <submittedName>
        <fullName evidence="1">Uncharacterized protein</fullName>
    </submittedName>
</protein>
<proteinExistence type="predicted"/>
<evidence type="ECO:0000313" key="2">
    <source>
        <dbReference type="Proteomes" id="UP000199416"/>
    </source>
</evidence>
<dbReference type="EMBL" id="FMZF01000003">
    <property type="protein sequence ID" value="SDC77661.1"/>
    <property type="molecule type" value="Genomic_DNA"/>
</dbReference>
<sequence>MTTKAVDLVVHEVEDAVRELRRRQADSRDLARPAEQPTVAAEDLAVPCEMWQGGRDTGSSRLGGAAQVLTGVRHYFSAPFIAAQEQQARASLTDLRTGITLLRAVNAADHLDADGWHARVGLPARGFAGRGLAAKPEQDPQIERQLRTGPIEMPLWGVSLSPAVADSFGTRFLFELVGPFPAVPAWLASGVKADEEELITGGRYRVLGREQRGETTHVRLRWIGASGDRVGSDDLLLAVLSAVPEVVGSSLTRTADREVLELRLGAEDSATVTRVADAEEVRVVRYWPPDAGWGAKGDDPDSQWAAIRAASRTTTEKATVDAVVAAVRRGRDG</sequence>
<dbReference type="OrthoDB" id="5180418at2"/>
<dbReference type="RefSeq" id="WP_139173603.1">
    <property type="nucleotide sequence ID" value="NZ_FMZF01000003.1"/>
</dbReference>
<dbReference type="Proteomes" id="UP000199416">
    <property type="component" value="Unassembled WGS sequence"/>
</dbReference>
<accession>A0A1G6PCD7</accession>
<dbReference type="AlphaFoldDB" id="A0A1G6PCD7"/>
<organism evidence="1 2">
    <name type="scientific">Geodermatophilus telluris</name>
    <dbReference type="NCBI Taxonomy" id="1190417"/>
    <lineage>
        <taxon>Bacteria</taxon>
        <taxon>Bacillati</taxon>
        <taxon>Actinomycetota</taxon>
        <taxon>Actinomycetes</taxon>
        <taxon>Geodermatophilales</taxon>
        <taxon>Geodermatophilaceae</taxon>
        <taxon>Geodermatophilus</taxon>
    </lineage>
</organism>